<protein>
    <submittedName>
        <fullName evidence="2">Uncharacterized protein</fullName>
    </submittedName>
</protein>
<name>A0A813ECD8_POLGL</name>
<comment type="caution">
    <text evidence="2">The sequence shown here is derived from an EMBL/GenBank/DDBJ whole genome shotgun (WGS) entry which is preliminary data.</text>
</comment>
<accession>A0A813ECD8</accession>
<organism evidence="2 3">
    <name type="scientific">Polarella glacialis</name>
    <name type="common">Dinoflagellate</name>
    <dbReference type="NCBI Taxonomy" id="89957"/>
    <lineage>
        <taxon>Eukaryota</taxon>
        <taxon>Sar</taxon>
        <taxon>Alveolata</taxon>
        <taxon>Dinophyceae</taxon>
        <taxon>Suessiales</taxon>
        <taxon>Suessiaceae</taxon>
        <taxon>Polarella</taxon>
    </lineage>
</organism>
<feature type="compositionally biased region" description="Polar residues" evidence="1">
    <location>
        <begin position="30"/>
        <end position="41"/>
    </location>
</feature>
<dbReference type="AlphaFoldDB" id="A0A813ECD8"/>
<proteinExistence type="predicted"/>
<gene>
    <name evidence="2" type="ORF">PGLA1383_LOCUS16350</name>
</gene>
<dbReference type="Proteomes" id="UP000654075">
    <property type="component" value="Unassembled WGS sequence"/>
</dbReference>
<evidence type="ECO:0000256" key="1">
    <source>
        <dbReference type="SAM" id="MobiDB-lite"/>
    </source>
</evidence>
<feature type="non-terminal residue" evidence="2">
    <location>
        <position position="1"/>
    </location>
</feature>
<sequence>ARRHVRAPVDYVGHRGQNVSRSLPSIGVGRSQQNVPRVSQDLSHDLRPGRTLLSVAESLPPLLMASRQSLQLPTGRAWAGSQPRFRAMQPPSNVYLPPWISQRQWEGVQGKARHAVATSEEPAWKTLRRAEGRNLIPLGELGG</sequence>
<keyword evidence="3" id="KW-1185">Reference proteome</keyword>
<evidence type="ECO:0000313" key="3">
    <source>
        <dbReference type="Proteomes" id="UP000654075"/>
    </source>
</evidence>
<dbReference type="EMBL" id="CAJNNV010009903">
    <property type="protein sequence ID" value="CAE8597930.1"/>
    <property type="molecule type" value="Genomic_DNA"/>
</dbReference>
<reference evidence="2" key="1">
    <citation type="submission" date="2021-02" db="EMBL/GenBank/DDBJ databases">
        <authorList>
            <person name="Dougan E. K."/>
            <person name="Rhodes N."/>
            <person name="Thang M."/>
            <person name="Chan C."/>
        </authorList>
    </citation>
    <scope>NUCLEOTIDE SEQUENCE</scope>
</reference>
<feature type="region of interest" description="Disordered" evidence="1">
    <location>
        <begin position="16"/>
        <end position="44"/>
    </location>
</feature>
<evidence type="ECO:0000313" key="2">
    <source>
        <dbReference type="EMBL" id="CAE8597930.1"/>
    </source>
</evidence>